<sequence length="95" mass="10858">MSDRPAGIEGNVAQSIVKEHFHGDRAAFSGESKSNQQDFESEMTFTDPSDVKRTLFAHWHGKISHKFYRLHFEWPVPAKQTVLKVLYIGPKLTKS</sequence>
<protein>
    <submittedName>
        <fullName evidence="1">Uncharacterized protein</fullName>
    </submittedName>
</protein>
<keyword evidence="2" id="KW-1185">Reference proteome</keyword>
<dbReference type="GeneID" id="301039931"/>
<name>A0ABY1YEW0_9HYPH</name>
<organism evidence="1 2">
    <name type="scientific">Agrobacterium cavarae</name>
    <dbReference type="NCBI Taxonomy" id="2528239"/>
    <lineage>
        <taxon>Bacteria</taxon>
        <taxon>Pseudomonadati</taxon>
        <taxon>Pseudomonadota</taxon>
        <taxon>Alphaproteobacteria</taxon>
        <taxon>Hyphomicrobiales</taxon>
        <taxon>Rhizobiaceae</taxon>
        <taxon>Rhizobium/Agrobacterium group</taxon>
        <taxon>Agrobacterium</taxon>
    </lineage>
</organism>
<accession>A0ABY1YEW0</accession>
<evidence type="ECO:0000313" key="2">
    <source>
        <dbReference type="Proteomes" id="UP000294239"/>
    </source>
</evidence>
<evidence type="ECO:0000313" key="1">
    <source>
        <dbReference type="EMBL" id="TBN18446.1"/>
    </source>
</evidence>
<dbReference type="RefSeq" id="WP_111850985.1">
    <property type="nucleotide sequence ID" value="NZ_SISF01000020.1"/>
</dbReference>
<dbReference type="EMBL" id="SISF01000020">
    <property type="protein sequence ID" value="TBN18446.1"/>
    <property type="molecule type" value="Genomic_DNA"/>
</dbReference>
<gene>
    <name evidence="1" type="ORF">EYC79_01930</name>
</gene>
<reference evidence="1 2" key="1">
    <citation type="submission" date="2019-02" db="EMBL/GenBank/DDBJ databases">
        <title>Current taxonomic status of genus Agrobacterium and description of Agrobacterium cavarae sp. nov. isolated from maize roots.</title>
        <authorList>
            <person name="Flores-Felix J.D."/>
            <person name="Menendez E."/>
            <person name="Ramirez-Bahena M.H."/>
            <person name="Garcia-Fraile P."/>
            <person name="Velazquez E."/>
        </authorList>
    </citation>
    <scope>NUCLEOTIDE SEQUENCE [LARGE SCALE GENOMIC DNA]</scope>
    <source>
        <strain evidence="1 2">RZME10</strain>
    </source>
</reference>
<comment type="caution">
    <text evidence="1">The sequence shown here is derived from an EMBL/GenBank/DDBJ whole genome shotgun (WGS) entry which is preliminary data.</text>
</comment>
<proteinExistence type="predicted"/>
<dbReference type="Proteomes" id="UP000294239">
    <property type="component" value="Unassembled WGS sequence"/>
</dbReference>